<dbReference type="RefSeq" id="WP_184681969.1">
    <property type="nucleotide sequence ID" value="NZ_JACHLL010000002.1"/>
</dbReference>
<dbReference type="CDD" id="cd01129">
    <property type="entry name" value="PulE-GspE-like"/>
    <property type="match status" value="1"/>
</dbReference>
<dbReference type="Pfam" id="PF05157">
    <property type="entry name" value="MshEN"/>
    <property type="match status" value="1"/>
</dbReference>
<dbReference type="EMBL" id="JACHLL010000002">
    <property type="protein sequence ID" value="MBB6341329.1"/>
    <property type="molecule type" value="Genomic_DNA"/>
</dbReference>
<sequence>MNQTPYWQDELLGNPPSMSVQLKNSGELHEWLRQHHCGSGRHASLGVLLLESGVITPTQLERALNHQHEHPEKGRLGQILLELKMISPERLALTVAEQLGIPRISLDDFDFDQSCISLIPESLARRYLVVPLMIDGERLVVATPDPTHSELLHLLGFVTGKPVEAVMATPAAVEEAVNHLYACAVAEQLPENEVDEQPMSLHRIKQLAEDKPTVRFVENLLEEAISRRASDIHLRPGEHEVSVLLRVDGLLQEIRRVKRAHLAAIVSRIKIIGGMNIAEHRLPQDGRHMVHLSDRTIDLRLSIMPTVHGESVVIRILDTQQSMKSLDQIGFSEQDVSRFRNLISHNQGILLVTGPTGSGKSTTLYAALNTIKASGVNIITVEDPVEYQIDGIRQIQVKPAIGYTFARALRHILRHDPDVIMVGEIRDQETALMAAESALTGHLVLSTLHTNSAAATVTRLLEIGIAPYLLNASLLGVLAQRLVRRNCPHCLTEEKVPEHVRNALGLEADEPFYVGQGCPQCHGKGVSGRVAAYELLEVTPALRAMIEPSVEAQKIEQQAIADGMRPLTQSALQLARNKLISLAEVYRVRLE</sequence>
<dbReference type="PANTHER" id="PTHR30258">
    <property type="entry name" value="TYPE II SECRETION SYSTEM PROTEIN GSPE-RELATED"/>
    <property type="match status" value="1"/>
</dbReference>
<dbReference type="AlphaFoldDB" id="A0A7X0ETR1"/>
<dbReference type="InterPro" id="IPR037257">
    <property type="entry name" value="T2SS_E_N_sf"/>
</dbReference>
<dbReference type="Proteomes" id="UP000557193">
    <property type="component" value="Unassembled WGS sequence"/>
</dbReference>
<reference evidence="5 6" key="1">
    <citation type="submission" date="2020-08" db="EMBL/GenBank/DDBJ databases">
        <title>Functional genomics of gut bacteria from endangered species of beetles.</title>
        <authorList>
            <person name="Carlos-Shanley C."/>
        </authorList>
    </citation>
    <scope>NUCLEOTIDE SEQUENCE [LARGE SCALE GENOMIC DNA]</scope>
    <source>
        <strain evidence="5 6">S00202</strain>
    </source>
</reference>
<comment type="similarity">
    <text evidence="1">Belongs to the GSP E family.</text>
</comment>
<dbReference type="GO" id="GO:0005524">
    <property type="term" value="F:ATP binding"/>
    <property type="evidence" value="ECO:0007669"/>
    <property type="project" value="UniProtKB-KW"/>
</dbReference>
<comment type="caution">
    <text evidence="5">The sequence shown here is derived from an EMBL/GenBank/DDBJ whole genome shotgun (WGS) entry which is preliminary data.</text>
</comment>
<dbReference type="PANTHER" id="PTHR30258:SF1">
    <property type="entry name" value="PROTEIN TRANSPORT PROTEIN HOFB HOMOLOG"/>
    <property type="match status" value="1"/>
</dbReference>
<dbReference type="InterPro" id="IPR001482">
    <property type="entry name" value="T2SS/T4SS_dom"/>
</dbReference>
<dbReference type="GO" id="GO:0005886">
    <property type="term" value="C:plasma membrane"/>
    <property type="evidence" value="ECO:0007669"/>
    <property type="project" value="TreeGrafter"/>
</dbReference>
<protein>
    <submittedName>
        <fullName evidence="5">Type IV pilus assembly protein PilB</fullName>
    </submittedName>
</protein>
<proteinExistence type="inferred from homology"/>
<dbReference type="GO" id="GO:0016887">
    <property type="term" value="F:ATP hydrolysis activity"/>
    <property type="evidence" value="ECO:0007669"/>
    <property type="project" value="TreeGrafter"/>
</dbReference>
<dbReference type="Gene3D" id="3.40.50.300">
    <property type="entry name" value="P-loop containing nucleotide triphosphate hydrolases"/>
    <property type="match status" value="1"/>
</dbReference>
<name>A0A7X0ETR1_9PSED</name>
<evidence type="ECO:0000256" key="3">
    <source>
        <dbReference type="ARBA" id="ARBA00022840"/>
    </source>
</evidence>
<keyword evidence="2" id="KW-0547">Nucleotide-binding</keyword>
<dbReference type="InterPro" id="IPR007831">
    <property type="entry name" value="T2SS_GspE_N"/>
</dbReference>
<dbReference type="PROSITE" id="PS00662">
    <property type="entry name" value="T2SP_E"/>
    <property type="match status" value="1"/>
</dbReference>
<keyword evidence="6" id="KW-1185">Reference proteome</keyword>
<dbReference type="InterPro" id="IPR027417">
    <property type="entry name" value="P-loop_NTPase"/>
</dbReference>
<evidence type="ECO:0000313" key="6">
    <source>
        <dbReference type="Proteomes" id="UP000557193"/>
    </source>
</evidence>
<evidence type="ECO:0000259" key="4">
    <source>
        <dbReference type="PROSITE" id="PS00662"/>
    </source>
</evidence>
<dbReference type="SMART" id="SM00382">
    <property type="entry name" value="AAA"/>
    <property type="match status" value="1"/>
</dbReference>
<dbReference type="InterPro" id="IPR003593">
    <property type="entry name" value="AAA+_ATPase"/>
</dbReference>
<keyword evidence="3" id="KW-0067">ATP-binding</keyword>
<feature type="domain" description="Bacterial type II secretion system protein E" evidence="4">
    <location>
        <begin position="413"/>
        <end position="427"/>
    </location>
</feature>
<gene>
    <name evidence="5" type="ORF">HNP49_001486</name>
</gene>
<dbReference type="Gene3D" id="3.30.300.160">
    <property type="entry name" value="Type II secretion system, protein E, N-terminal domain"/>
    <property type="match status" value="1"/>
</dbReference>
<evidence type="ECO:0000256" key="2">
    <source>
        <dbReference type="ARBA" id="ARBA00022741"/>
    </source>
</evidence>
<evidence type="ECO:0000256" key="1">
    <source>
        <dbReference type="ARBA" id="ARBA00006611"/>
    </source>
</evidence>
<dbReference type="Gene3D" id="3.30.450.90">
    <property type="match status" value="1"/>
</dbReference>
<dbReference type="Pfam" id="PF00437">
    <property type="entry name" value="T2SSE"/>
    <property type="match status" value="1"/>
</dbReference>
<dbReference type="SUPFAM" id="SSF52540">
    <property type="entry name" value="P-loop containing nucleoside triphosphate hydrolases"/>
    <property type="match status" value="1"/>
</dbReference>
<evidence type="ECO:0000313" key="5">
    <source>
        <dbReference type="EMBL" id="MBB6341329.1"/>
    </source>
</evidence>
<accession>A0A7X0ETR1</accession>
<dbReference type="SUPFAM" id="SSF160246">
    <property type="entry name" value="EspE N-terminal domain-like"/>
    <property type="match status" value="1"/>
</dbReference>
<organism evidence="5 6">
    <name type="scientific">Pseudomonas fluvialis</name>
    <dbReference type="NCBI Taxonomy" id="1793966"/>
    <lineage>
        <taxon>Bacteria</taxon>
        <taxon>Pseudomonadati</taxon>
        <taxon>Pseudomonadota</taxon>
        <taxon>Gammaproteobacteria</taxon>
        <taxon>Pseudomonadales</taxon>
        <taxon>Pseudomonadaceae</taxon>
        <taxon>Pseudomonas</taxon>
    </lineage>
</organism>